<organism evidence="1">
    <name type="scientific">Turdus pallidus Chaphamaparvovirus</name>
    <dbReference type="NCBI Taxonomy" id="2794492"/>
    <lineage>
        <taxon>Viruses</taxon>
        <taxon>Monodnaviria</taxon>
        <taxon>Shotokuvirae</taxon>
        <taxon>Cossaviricota</taxon>
        <taxon>Quintoviricetes</taxon>
        <taxon>Piccovirales</taxon>
        <taxon>Parvoviridae</taxon>
        <taxon>Hamaparvovirinae</taxon>
        <taxon>Chaphamaparvovirus</taxon>
    </lineage>
</organism>
<proteinExistence type="predicted"/>
<dbReference type="EMBL" id="MW046462">
    <property type="protein sequence ID" value="QTE03881.1"/>
    <property type="molecule type" value="Genomic_DNA"/>
</dbReference>
<reference evidence="1" key="1">
    <citation type="submission" date="2020-09" db="EMBL/GenBank/DDBJ databases">
        <title>Parvovirus dark matter in the feces of wild birds.</title>
        <authorList>
            <person name="Dai Z."/>
            <person name="Yang S."/>
            <person name="Zhang W."/>
        </authorList>
    </citation>
    <scope>NUCLEOTIDE SEQUENCE</scope>
    <source>
        <strain evidence="1">Thr96par07</strain>
    </source>
</reference>
<protein>
    <submittedName>
        <fullName evidence="1">VP1</fullName>
    </submittedName>
</protein>
<evidence type="ECO:0000313" key="1">
    <source>
        <dbReference type="EMBL" id="QTE03881.1"/>
    </source>
</evidence>
<sequence length="440" mass="49743">MTISKTYQQLRYVYITNTPNNYPPIKVSTADYYQQDNPSQTGWQALPNSFINTMLSPSQWWDITRTFSAMRVDKVEGTAFNMIPLTETVAIQGNTTFTAFNNTLYALGYADNKYETRLIDWSVMGINFNLYQKEGIQLQTRGGGMARMNLPNYRHYKTGVPSNIMKFPKDGRPQADVQYPCGGGTYWDPFNCPDDLMELRPGKNAIKYVWSRRPDDTQEMYSLDANVYTNPCKRPTFESEQAAWEISTAYIQNMDWGPTPLVDAWAYNDQLWSSVTSGHIFKDNDFEYSVRLAPPHGMFNAKWPIPNWFIKLIPLYDSNNTLIQTTAQIAWLTKVTVTGEPRSAGAHFGPNIDNGCGGMELFANQADTMSWNTSVYGTIGRYSLPTVIGHSASHRPRFGVDTLTKIFTNQTTNSAEKMLHDPYSGPDEIMSETSVIAGGK</sequence>
<accession>A0A8A4XCB9</accession>
<name>A0A8A4XCB9_9VIRU</name>